<keyword evidence="2" id="KW-1185">Reference proteome</keyword>
<dbReference type="Proteomes" id="UP001142393">
    <property type="component" value="Unassembled WGS sequence"/>
</dbReference>
<evidence type="ECO:0000313" key="2">
    <source>
        <dbReference type="Proteomes" id="UP001142393"/>
    </source>
</evidence>
<evidence type="ECO:0000313" key="1">
    <source>
        <dbReference type="EMBL" id="KAJ3740002.1"/>
    </source>
</evidence>
<organism evidence="1 2">
    <name type="scientific">Lentinula detonsa</name>
    <dbReference type="NCBI Taxonomy" id="2804962"/>
    <lineage>
        <taxon>Eukaryota</taxon>
        <taxon>Fungi</taxon>
        <taxon>Dikarya</taxon>
        <taxon>Basidiomycota</taxon>
        <taxon>Agaricomycotina</taxon>
        <taxon>Agaricomycetes</taxon>
        <taxon>Agaricomycetidae</taxon>
        <taxon>Agaricales</taxon>
        <taxon>Marasmiineae</taxon>
        <taxon>Omphalotaceae</taxon>
        <taxon>Lentinula</taxon>
    </lineage>
</organism>
<dbReference type="EMBL" id="JANVFU010000016">
    <property type="protein sequence ID" value="KAJ3740002.1"/>
    <property type="molecule type" value="Genomic_DNA"/>
</dbReference>
<reference evidence="1 2" key="1">
    <citation type="journal article" date="2023" name="Proc. Natl. Acad. Sci. U.S.A.">
        <title>A global phylogenomic analysis of the shiitake genus Lentinula.</title>
        <authorList>
            <person name="Sierra-Patev S."/>
            <person name="Min B."/>
            <person name="Naranjo-Ortiz M."/>
            <person name="Looney B."/>
            <person name="Konkel Z."/>
            <person name="Slot J.C."/>
            <person name="Sakamoto Y."/>
            <person name="Steenwyk J.L."/>
            <person name="Rokas A."/>
            <person name="Carro J."/>
            <person name="Camarero S."/>
            <person name="Ferreira P."/>
            <person name="Molpeceres G."/>
            <person name="Ruiz-Duenas F.J."/>
            <person name="Serrano A."/>
            <person name="Henrissat B."/>
            <person name="Drula E."/>
            <person name="Hughes K.W."/>
            <person name="Mata J.L."/>
            <person name="Ishikawa N.K."/>
            <person name="Vargas-Isla R."/>
            <person name="Ushijima S."/>
            <person name="Smith C.A."/>
            <person name="Donoghue J."/>
            <person name="Ahrendt S."/>
            <person name="Andreopoulos W."/>
            <person name="He G."/>
            <person name="LaButti K."/>
            <person name="Lipzen A."/>
            <person name="Ng V."/>
            <person name="Riley R."/>
            <person name="Sandor L."/>
            <person name="Barry K."/>
            <person name="Martinez A.T."/>
            <person name="Xiao Y."/>
            <person name="Gibbons J.G."/>
            <person name="Terashima K."/>
            <person name="Grigoriev I.V."/>
            <person name="Hibbett D."/>
        </authorList>
    </citation>
    <scope>NUCLEOTIDE SEQUENCE [LARGE SCALE GENOMIC DNA]</scope>
    <source>
        <strain evidence="1 2">TFB7810</strain>
    </source>
</reference>
<accession>A0A9W8NSL3</accession>
<name>A0A9W8NSL3_9AGAR</name>
<proteinExistence type="predicted"/>
<protein>
    <submittedName>
        <fullName evidence="1">Uncharacterized protein</fullName>
    </submittedName>
</protein>
<dbReference type="AlphaFoldDB" id="A0A9W8NSL3"/>
<sequence length="98" mass="11710">MTILKQLTGESMVLFKEKINHKASVLNPNYLTRNIHKILRHPHREYKPFKRLDGHRASYPRIWLPRGSRRSHKMEIPIGEDGCIHQQWCENRNRSLSL</sequence>
<gene>
    <name evidence="1" type="ORF">DFH05DRAFT_478752</name>
</gene>
<comment type="caution">
    <text evidence="1">The sequence shown here is derived from an EMBL/GenBank/DDBJ whole genome shotgun (WGS) entry which is preliminary data.</text>
</comment>